<organism evidence="3 4">
    <name type="scientific">Candidatus Scatenecus faecavium</name>
    <dbReference type="NCBI Taxonomy" id="2840915"/>
    <lineage>
        <taxon>Bacteria</taxon>
        <taxon>Candidatus Scatenecus</taxon>
    </lineage>
</organism>
<dbReference type="AlphaFoldDB" id="A0A9D1FUH2"/>
<dbReference type="EMBL" id="DVJO01000039">
    <property type="protein sequence ID" value="HIS82302.1"/>
    <property type="molecule type" value="Genomic_DNA"/>
</dbReference>
<proteinExistence type="predicted"/>
<reference evidence="3" key="2">
    <citation type="journal article" date="2021" name="PeerJ">
        <title>Extensive microbial diversity within the chicken gut microbiome revealed by metagenomics and culture.</title>
        <authorList>
            <person name="Gilroy R."/>
            <person name="Ravi A."/>
            <person name="Getino M."/>
            <person name="Pursley I."/>
            <person name="Horton D.L."/>
            <person name="Alikhan N.F."/>
            <person name="Baker D."/>
            <person name="Gharbi K."/>
            <person name="Hall N."/>
            <person name="Watson M."/>
            <person name="Adriaenssens E.M."/>
            <person name="Foster-Nyarko E."/>
            <person name="Jarju S."/>
            <person name="Secka A."/>
            <person name="Antonio M."/>
            <person name="Oren A."/>
            <person name="Chaudhuri R.R."/>
            <person name="La Ragione R."/>
            <person name="Hildebrand F."/>
            <person name="Pallen M.J."/>
        </authorList>
    </citation>
    <scope>NUCLEOTIDE SEQUENCE</scope>
    <source>
        <strain evidence="3">CHK152-2994</strain>
    </source>
</reference>
<feature type="domain" description="DHHA1" evidence="2">
    <location>
        <begin position="222"/>
        <end position="316"/>
    </location>
</feature>
<reference evidence="3" key="1">
    <citation type="submission" date="2020-10" db="EMBL/GenBank/DDBJ databases">
        <authorList>
            <person name="Gilroy R."/>
        </authorList>
    </citation>
    <scope>NUCLEOTIDE SEQUENCE</scope>
    <source>
        <strain evidence="3">CHK152-2994</strain>
    </source>
</reference>
<name>A0A9D1FUH2_9BACT</name>
<dbReference type="SUPFAM" id="SSF64182">
    <property type="entry name" value="DHH phosphoesterases"/>
    <property type="match status" value="1"/>
</dbReference>
<dbReference type="PANTHER" id="PTHR47618:SF1">
    <property type="entry name" value="BIFUNCTIONAL OLIGORIBONUCLEASE AND PAP PHOSPHATASE NRNA"/>
    <property type="match status" value="1"/>
</dbReference>
<dbReference type="Pfam" id="PF01368">
    <property type="entry name" value="DHH"/>
    <property type="match status" value="1"/>
</dbReference>
<evidence type="ECO:0000259" key="2">
    <source>
        <dbReference type="Pfam" id="PF02272"/>
    </source>
</evidence>
<sequence>MEGSQLNNIIKSSKNILLISHINPDGDTLGSICAMYGVIKDNFHKECEMLCVSKIPKIYEYLPNVSKIKKLEDFDTSREFDLVINVDIAAIDRAGDAKILFDKAKFRVNLDHHKTNRGYADLNIINPDASSTGELLCELFQELGLKISLGTATCLYTAILTDTGSFKYDNTTAAALKAAAQMVSIGVHPADIYKKVYESSSKNHVLFQAYCISKAEFSSDDKIVYTTVYKKDIEKFNAPEDCTEGLCEKLRAIVTTEAAFIVKEINPSLHKISMRSKNIDVAAICEVFGGGGHTLAAGCVIKGSMKDAVKKILDEISKRKI</sequence>
<dbReference type="InterPro" id="IPR051319">
    <property type="entry name" value="Oligoribo/pAp-PDE_c-di-AMP_PDE"/>
</dbReference>
<dbReference type="Pfam" id="PF02272">
    <property type="entry name" value="DHHA1"/>
    <property type="match status" value="1"/>
</dbReference>
<dbReference type="InterPro" id="IPR001667">
    <property type="entry name" value="DDH_dom"/>
</dbReference>
<evidence type="ECO:0000313" key="4">
    <source>
        <dbReference type="Proteomes" id="UP000824139"/>
    </source>
</evidence>
<evidence type="ECO:0000259" key="1">
    <source>
        <dbReference type="Pfam" id="PF01368"/>
    </source>
</evidence>
<dbReference type="Gene3D" id="3.90.1640.10">
    <property type="entry name" value="inorganic pyrophosphatase (n-terminal core)"/>
    <property type="match status" value="1"/>
</dbReference>
<evidence type="ECO:0000313" key="3">
    <source>
        <dbReference type="EMBL" id="HIS82302.1"/>
    </source>
</evidence>
<dbReference type="PANTHER" id="PTHR47618">
    <property type="entry name" value="BIFUNCTIONAL OLIGORIBONUCLEASE AND PAP PHOSPHATASE NRNA"/>
    <property type="match status" value="1"/>
</dbReference>
<dbReference type="GO" id="GO:0003676">
    <property type="term" value="F:nucleic acid binding"/>
    <property type="evidence" value="ECO:0007669"/>
    <property type="project" value="InterPro"/>
</dbReference>
<dbReference type="Proteomes" id="UP000824139">
    <property type="component" value="Unassembled WGS sequence"/>
</dbReference>
<dbReference type="InterPro" id="IPR038763">
    <property type="entry name" value="DHH_sf"/>
</dbReference>
<protein>
    <submittedName>
        <fullName evidence="3">Bifunctional oligoribonuclease/PAP phosphatase NrnA</fullName>
    </submittedName>
</protein>
<comment type="caution">
    <text evidence="3">The sequence shown here is derived from an EMBL/GenBank/DDBJ whole genome shotgun (WGS) entry which is preliminary data.</text>
</comment>
<gene>
    <name evidence="3" type="ORF">IAD41_01680</name>
</gene>
<feature type="domain" description="DDH" evidence="1">
    <location>
        <begin position="15"/>
        <end position="159"/>
    </location>
</feature>
<dbReference type="Gene3D" id="3.10.310.30">
    <property type="match status" value="1"/>
</dbReference>
<accession>A0A9D1FUH2</accession>
<dbReference type="InterPro" id="IPR003156">
    <property type="entry name" value="DHHA1_dom"/>
</dbReference>